<evidence type="ECO:0000256" key="4">
    <source>
        <dbReference type="ARBA" id="ARBA00022839"/>
    </source>
</evidence>
<dbReference type="GO" id="GO:0009318">
    <property type="term" value="C:exodeoxyribonuclease VII complex"/>
    <property type="evidence" value="ECO:0007669"/>
    <property type="project" value="UniProtKB-UniRule"/>
</dbReference>
<comment type="catalytic activity">
    <reaction evidence="5">
        <text>Exonucleolytic cleavage in either 5'- to 3'- or 3'- to 5'-direction to yield nucleoside 5'-phosphates.</text>
        <dbReference type="EC" id="3.1.11.6"/>
    </reaction>
</comment>
<evidence type="ECO:0000313" key="9">
    <source>
        <dbReference type="Proteomes" id="UP000280228"/>
    </source>
</evidence>
<evidence type="ECO:0000256" key="5">
    <source>
        <dbReference type="RuleBase" id="RU004355"/>
    </source>
</evidence>
<dbReference type="GO" id="GO:0008855">
    <property type="term" value="F:exodeoxyribonuclease VII activity"/>
    <property type="evidence" value="ECO:0007669"/>
    <property type="project" value="UniProtKB-UniRule"/>
</dbReference>
<dbReference type="CDD" id="cd04489">
    <property type="entry name" value="ExoVII_LU_OBF"/>
    <property type="match status" value="1"/>
</dbReference>
<dbReference type="EC" id="3.1.11.6" evidence="5"/>
<organism evidence="8 9">
    <name type="scientific">Moraxella catarrhalis</name>
    <name type="common">Branhamella catarrhalis</name>
    <dbReference type="NCBI Taxonomy" id="480"/>
    <lineage>
        <taxon>Bacteria</taxon>
        <taxon>Pseudomonadati</taxon>
        <taxon>Pseudomonadota</taxon>
        <taxon>Gammaproteobacteria</taxon>
        <taxon>Moraxellales</taxon>
        <taxon>Moraxellaceae</taxon>
        <taxon>Moraxella</taxon>
    </lineage>
</organism>
<dbReference type="InterPro" id="IPR020579">
    <property type="entry name" value="Exonuc_VII_lsu_C"/>
</dbReference>
<accession>A0A3Q9GAX3</accession>
<dbReference type="Pfam" id="PF13742">
    <property type="entry name" value="tRNA_anti_2"/>
    <property type="match status" value="1"/>
</dbReference>
<comment type="subcellular location">
    <subcellularLocation>
        <location evidence="5">Cytoplasm</location>
    </subcellularLocation>
</comment>
<evidence type="ECO:0000256" key="1">
    <source>
        <dbReference type="ARBA" id="ARBA00022490"/>
    </source>
</evidence>
<dbReference type="PANTHER" id="PTHR30008:SF0">
    <property type="entry name" value="EXODEOXYRIBONUCLEASE 7 LARGE SUBUNIT"/>
    <property type="match status" value="1"/>
</dbReference>
<evidence type="ECO:0000256" key="2">
    <source>
        <dbReference type="ARBA" id="ARBA00022722"/>
    </source>
</evidence>
<sequence length="517" mass="57801">MPKNTTIKHVEALGSTLDDPETLLNKHRQIAESFEAKLAKEAVFDENFNNLADAHLSLSDYLTAVKMVIDDSFDHEVWVRAEIRAMNTKGGHYYFELAETDDADQITASCRATLWRFRAKTVMSKFTKMTGQSLQAGILVLVKCSASFHANYGFSLNISDIDPNYTLGEIAAAYTQMKKRLSEEGLLHLNKKHAIPFDIRHVIVIAPEKAAGLGDFRAEADRLALAGACQFHYHYATFQGNHAPNEIRLAISEGMNNFKNTYDNLPDLLVIIRGGGAVGDLAYLNDFELAALVAECPIPVWVGIGHERDSVILDEVAHSSFDTPSKAILGIESHLVKMTRQAVATMERLTKMTNTHLTMAQANSQRQIEKIQRSSLHAVNMAKKDNLYQLSHIKSTAKFRHHQEKSALTALLAQTQKSSLAIISQAKHTTKIHLDQHNILFDYLSKLKKDCRHLQSLILIQHPSRMLKKGYTLIHNAQTNESIHSTKTLQQNQSVKITFKDGTVSAVIKDISTHKNT</sequence>
<evidence type="ECO:0000259" key="7">
    <source>
        <dbReference type="Pfam" id="PF13742"/>
    </source>
</evidence>
<dbReference type="GO" id="GO:0005737">
    <property type="term" value="C:cytoplasm"/>
    <property type="evidence" value="ECO:0007669"/>
    <property type="project" value="UniProtKB-SubCell"/>
</dbReference>
<reference evidence="8 9" key="1">
    <citation type="submission" date="2018-12" db="EMBL/GenBank/DDBJ databases">
        <title>Persistence of Moraxella catarrhalis in Chronic Obstructive Pulmonary Disease and Regulation of the Hag/MID Adhesin.</title>
        <authorList>
            <person name="Murphy T."/>
            <person name="Zhao X."/>
            <person name="Vyas G."/>
            <person name="Aluvathingal J."/>
            <person name="Nadendla S."/>
            <person name="Tallon L."/>
            <person name="Tettelin H."/>
        </authorList>
    </citation>
    <scope>NUCLEOTIDE SEQUENCE [LARGE SCALE GENOMIC DNA]</scope>
    <source>
        <strain evidence="8 9">46P58B1</strain>
    </source>
</reference>
<dbReference type="RefSeq" id="WP_120701077.1">
    <property type="nucleotide sequence ID" value="NZ_CP034662.1"/>
</dbReference>
<name>A0A3Q9GAX3_MORCA</name>
<dbReference type="GO" id="GO:0006308">
    <property type="term" value="P:DNA catabolic process"/>
    <property type="evidence" value="ECO:0007669"/>
    <property type="project" value="UniProtKB-UniRule"/>
</dbReference>
<gene>
    <name evidence="8" type="ORF">EJK53_1051</name>
</gene>
<dbReference type="Proteomes" id="UP000280228">
    <property type="component" value="Chromosome"/>
</dbReference>
<dbReference type="NCBIfam" id="TIGR00237">
    <property type="entry name" value="xseA"/>
    <property type="match status" value="1"/>
</dbReference>
<dbReference type="InterPro" id="IPR003753">
    <property type="entry name" value="Exonuc_VII_L"/>
</dbReference>
<dbReference type="PANTHER" id="PTHR30008">
    <property type="entry name" value="EXODEOXYRIBONUCLEASE 7 LARGE SUBUNIT"/>
    <property type="match status" value="1"/>
</dbReference>
<dbReference type="Pfam" id="PF02601">
    <property type="entry name" value="Exonuc_VII_L"/>
    <property type="match status" value="1"/>
</dbReference>
<comment type="similarity">
    <text evidence="5">Belongs to the XseA family.</text>
</comment>
<dbReference type="GO" id="GO:0003676">
    <property type="term" value="F:nucleic acid binding"/>
    <property type="evidence" value="ECO:0007669"/>
    <property type="project" value="InterPro"/>
</dbReference>
<dbReference type="InterPro" id="IPR025824">
    <property type="entry name" value="OB-fold_nuc-bd_dom"/>
</dbReference>
<evidence type="ECO:0000256" key="3">
    <source>
        <dbReference type="ARBA" id="ARBA00022801"/>
    </source>
</evidence>
<evidence type="ECO:0000259" key="6">
    <source>
        <dbReference type="Pfam" id="PF02601"/>
    </source>
</evidence>
<dbReference type="KEGG" id="mcat:MC25239_00934"/>
<dbReference type="EMBL" id="CP034662">
    <property type="protein sequence ID" value="AZQ93082.1"/>
    <property type="molecule type" value="Genomic_DNA"/>
</dbReference>
<feature type="domain" description="OB-fold nucleic acid binding" evidence="7">
    <location>
        <begin position="57"/>
        <end position="162"/>
    </location>
</feature>
<keyword evidence="3 5" id="KW-0378">Hydrolase</keyword>
<keyword evidence="4 5" id="KW-0269">Exonuclease</keyword>
<keyword evidence="1" id="KW-0963">Cytoplasm</keyword>
<proteinExistence type="inferred from homology"/>
<keyword evidence="2 5" id="KW-0540">Nuclease</keyword>
<feature type="domain" description="Exonuclease VII large subunit C-terminal" evidence="6">
    <location>
        <begin position="187"/>
        <end position="506"/>
    </location>
</feature>
<evidence type="ECO:0000313" key="8">
    <source>
        <dbReference type="EMBL" id="AZQ93082.1"/>
    </source>
</evidence>
<protein>
    <recommendedName>
        <fullName evidence="5">Exodeoxyribonuclease 7 large subunit</fullName>
        <ecNumber evidence="5">3.1.11.6</ecNumber>
    </recommendedName>
</protein>
<dbReference type="AlphaFoldDB" id="A0A3Q9GAX3"/>